<comment type="subcellular location">
    <subcellularLocation>
        <location evidence="1">Cell envelope</location>
    </subcellularLocation>
</comment>
<dbReference type="EMBL" id="JAAXZR010000002">
    <property type="protein sequence ID" value="NLT78683.1"/>
    <property type="molecule type" value="Genomic_DNA"/>
</dbReference>
<keyword evidence="3" id="KW-0732">Signal</keyword>
<protein>
    <submittedName>
        <fullName evidence="4">LPXTG cell wall anchor domain-containing protein</fullName>
    </submittedName>
</protein>
<evidence type="ECO:0000313" key="4">
    <source>
        <dbReference type="EMBL" id="NLT78683.1"/>
    </source>
</evidence>
<dbReference type="InterPro" id="IPR042229">
    <property type="entry name" value="Listeria/Bacterioides_rpt_sf"/>
</dbReference>
<evidence type="ECO:0000256" key="3">
    <source>
        <dbReference type="SAM" id="SignalP"/>
    </source>
</evidence>
<dbReference type="InterPro" id="IPR013378">
    <property type="entry name" value="InlB-like_B-rpt"/>
</dbReference>
<keyword evidence="2" id="KW-0812">Transmembrane</keyword>
<dbReference type="NCBIfam" id="TIGR02543">
    <property type="entry name" value="List_Bact_rpt"/>
    <property type="match status" value="2"/>
</dbReference>
<comment type="caution">
    <text evidence="4">The sequence shown here is derived from an EMBL/GenBank/DDBJ whole genome shotgun (WGS) entry which is preliminary data.</text>
</comment>
<dbReference type="Proteomes" id="UP000767327">
    <property type="component" value="Unassembled WGS sequence"/>
</dbReference>
<name>A0A971IBP6_9BIFI</name>
<dbReference type="AlphaFoldDB" id="A0A971IBP6"/>
<dbReference type="Gene3D" id="1.50.10.140">
    <property type="match status" value="1"/>
</dbReference>
<reference evidence="4" key="1">
    <citation type="journal article" date="2020" name="Biotechnol. Biofuels">
        <title>New insights from the biogas microbiome by comprehensive genome-resolved metagenomics of nearly 1600 species originating from multiple anaerobic digesters.</title>
        <authorList>
            <person name="Campanaro S."/>
            <person name="Treu L."/>
            <person name="Rodriguez-R L.M."/>
            <person name="Kovalovszki A."/>
            <person name="Ziels R.M."/>
            <person name="Maus I."/>
            <person name="Zhu X."/>
            <person name="Kougias P.G."/>
            <person name="Basile A."/>
            <person name="Luo G."/>
            <person name="Schluter A."/>
            <person name="Konstantinidis K.T."/>
            <person name="Angelidaki I."/>
        </authorList>
    </citation>
    <scope>NUCLEOTIDE SEQUENCE</scope>
    <source>
        <strain evidence="4">AS01afH2WH_6</strain>
    </source>
</reference>
<feature type="transmembrane region" description="Helical" evidence="2">
    <location>
        <begin position="593"/>
        <end position="613"/>
    </location>
</feature>
<evidence type="ECO:0000313" key="5">
    <source>
        <dbReference type="Proteomes" id="UP000767327"/>
    </source>
</evidence>
<dbReference type="GO" id="GO:0030313">
    <property type="term" value="C:cell envelope"/>
    <property type="evidence" value="ECO:0007669"/>
    <property type="project" value="UniProtKB-SubCell"/>
</dbReference>
<accession>A0A971IBP6</accession>
<evidence type="ECO:0000256" key="1">
    <source>
        <dbReference type="ARBA" id="ARBA00004196"/>
    </source>
</evidence>
<sequence length="620" mass="68410">MKTICRKLVVLVSLLFILPPFLIAYTAQADEVAPSANSADSTTLDMLFNNSYQVFKDLRNDKGIYRDSVLLTNATPYHPSSVAASGIGLFSEAIAAKKGWEPDALANVKKTISTMTGNTSGFNAERTANGYYRHFINMDTGAREWNSEFSTVDTAIFVTGSLFAAKYFNDPELNAMVSKLYHSIDFGAAIADPGTGGIYMIMNADGTGDAKAITLPYNEYIVVAWLAYNQNIDNPQSKAVQLWNNKFADTDNLLTAKYKDIDLLTDNSDHYLSSFTVLFPYYMVNMFSKSDGYRSYMANAYKADKLWSEEEGADTYEWGNGAGAAPAPVGYHADSINNNEFRIISPQIISGFLPINPSGKQDLLDLYSRNKGVYSLHSDQSTKILWRYSLSQPEWQPDSVQAIDYSTMLFGLATQDKDLGTAFFQNNNNFYTTVSFDLNGGGGAPPAAKHLVSTDTLEEPTKPSRSGYSFVGWNTAPDGSGTQWDFSANPPRNKDFTLFAQWRAVNIHSVAFDLNGGSGEAPVAQRVPAGGSVQEPSRQPVRTGYRFVGWSEERHPEGARKYWNFATDVLPDKDMVLYAQWVRDTLPETGQSSVPLVLMCCVLLSGAALLLGLKKKHRSR</sequence>
<feature type="chain" id="PRO_5037516999" evidence="3">
    <location>
        <begin position="30"/>
        <end position="620"/>
    </location>
</feature>
<dbReference type="Pfam" id="PF09479">
    <property type="entry name" value="Flg_new"/>
    <property type="match status" value="2"/>
</dbReference>
<proteinExistence type="predicted"/>
<dbReference type="Gene3D" id="2.60.40.4270">
    <property type="entry name" value="Listeria-Bacteroides repeat domain"/>
    <property type="match status" value="2"/>
</dbReference>
<feature type="signal peptide" evidence="3">
    <location>
        <begin position="1"/>
        <end position="29"/>
    </location>
</feature>
<reference evidence="4" key="2">
    <citation type="submission" date="2020-01" db="EMBL/GenBank/DDBJ databases">
        <authorList>
            <person name="Campanaro S."/>
        </authorList>
    </citation>
    <scope>NUCLEOTIDE SEQUENCE</scope>
    <source>
        <strain evidence="4">AS01afH2WH_6</strain>
    </source>
</reference>
<keyword evidence="2" id="KW-1133">Transmembrane helix</keyword>
<gene>
    <name evidence="4" type="ORF">GXW98_00100</name>
</gene>
<dbReference type="NCBIfam" id="TIGR01167">
    <property type="entry name" value="LPXTG_anchor"/>
    <property type="match status" value="1"/>
</dbReference>
<keyword evidence="2" id="KW-0472">Membrane</keyword>
<evidence type="ECO:0000256" key="2">
    <source>
        <dbReference type="SAM" id="Phobius"/>
    </source>
</evidence>
<organism evidence="4 5">
    <name type="scientific">Bifidobacterium crudilactis</name>
    <dbReference type="NCBI Taxonomy" id="327277"/>
    <lineage>
        <taxon>Bacteria</taxon>
        <taxon>Bacillati</taxon>
        <taxon>Actinomycetota</taxon>
        <taxon>Actinomycetes</taxon>
        <taxon>Bifidobacteriales</taxon>
        <taxon>Bifidobacteriaceae</taxon>
        <taxon>Bifidobacterium</taxon>
    </lineage>
</organism>